<sequence length="736" mass="79735">MKNDKVRKRLGLLALSLVMFMVTLDSTITNIALPTITDYYGANLTDSNWISTVYVLVMSVFIIPASKLADQFGRKKVMLVGLSLFGVGSVLCALSGNLLLLIAMRVIQGLGGAIVTPVMIPLSVENFGKEKAGRAVGVIGAVTAVAAAAGPPIGGLLIRYFNWQSIFYVNVPVVIITFVLIGICFIESFDLTISKKIDWLGMLFLSLGLFQLTFVLVKGYDLGWMSTNILLLIAGAIISLTVFFIVELKVPEPLMEFSLFKEITFSSSAIVYFICGFAVVCSSLIFNFFLQNVREYTALNAAYIIMFMSFTVMISMPLGSKLAEKTGFRPIIFTGILLMCASLFMLTRLNMDTTRVLMIGEMMILGFGFGFSCLSIVSAVQYIPQTKSGIGSGIVNAGRQLGTCLGIALLVGLTTHHADVAKTSIERKAINEVSSSSVTASLKTVLINDIQKNGQSTSGKGKDVHKIIEKDIEQAMLSVEDYPEPANNELLQKLFEGSEKMTLQFEKGNNVTGSTIYDGINGINQGSQSLASGIKGYVNLVNESLFQIIKSNPYAPELLAGYKKEMENTQHTYKTATQQQKNQMEAKIEFLTYLINIYSIGTDPAIATGEQFQNAVATKSNPSSNNVTAASTQLIEGADQLAASAEKIDAQFADNGDFKTGAMNLKKGIGQAGQLSEINEVVTRIENIQNNEVVAAFTKTFLVAALIILLSAFAGLFTDRKKVNEVVSTQSDHPGY</sequence>
<keyword evidence="6 8" id="KW-1133">Transmembrane helix</keyword>
<keyword evidence="7 8" id="KW-0472">Membrane</keyword>
<keyword evidence="5 8" id="KW-0812">Transmembrane</keyword>
<evidence type="ECO:0000313" key="10">
    <source>
        <dbReference type="EMBL" id="MRN57173.1"/>
    </source>
</evidence>
<evidence type="ECO:0000256" key="1">
    <source>
        <dbReference type="ARBA" id="ARBA00004651"/>
    </source>
</evidence>
<feature type="transmembrane region" description="Helical" evidence="8">
    <location>
        <begin position="48"/>
        <end position="65"/>
    </location>
</feature>
<feature type="transmembrane region" description="Helical" evidence="8">
    <location>
        <begin position="269"/>
        <end position="289"/>
    </location>
</feature>
<dbReference type="InterPro" id="IPR036259">
    <property type="entry name" value="MFS_trans_sf"/>
</dbReference>
<comment type="subcellular location">
    <subcellularLocation>
        <location evidence="1">Cell membrane</location>
        <topology evidence="1">Multi-pass membrane protein</topology>
    </subcellularLocation>
</comment>
<feature type="transmembrane region" description="Helical" evidence="8">
    <location>
        <begin position="331"/>
        <end position="351"/>
    </location>
</feature>
<name>A0A7X2L578_9BACL</name>
<evidence type="ECO:0000313" key="11">
    <source>
        <dbReference type="Proteomes" id="UP000463051"/>
    </source>
</evidence>
<protein>
    <submittedName>
        <fullName evidence="10">DHA2 family efflux MFS transporter permease subunit</fullName>
    </submittedName>
</protein>
<gene>
    <name evidence="10" type="ORF">GJB61_29990</name>
</gene>
<evidence type="ECO:0000259" key="9">
    <source>
        <dbReference type="PROSITE" id="PS50850"/>
    </source>
</evidence>
<keyword evidence="11" id="KW-1185">Reference proteome</keyword>
<comment type="caution">
    <text evidence="10">The sequence shown here is derived from an EMBL/GenBank/DDBJ whole genome shotgun (WGS) entry which is preliminary data.</text>
</comment>
<feature type="transmembrane region" description="Helical" evidence="8">
    <location>
        <begin position="77"/>
        <end position="100"/>
    </location>
</feature>
<dbReference type="InterPro" id="IPR005829">
    <property type="entry name" value="Sugar_transporter_CS"/>
</dbReference>
<dbReference type="PANTHER" id="PTHR42718">
    <property type="entry name" value="MAJOR FACILITATOR SUPERFAMILY MULTIDRUG TRANSPORTER MFSC"/>
    <property type="match status" value="1"/>
</dbReference>
<dbReference type="InterPro" id="IPR011701">
    <property type="entry name" value="MFS"/>
</dbReference>
<evidence type="ECO:0000256" key="2">
    <source>
        <dbReference type="ARBA" id="ARBA00008537"/>
    </source>
</evidence>
<feature type="domain" description="Major facilitator superfamily (MFS) profile" evidence="9">
    <location>
        <begin position="11"/>
        <end position="452"/>
    </location>
</feature>
<evidence type="ECO:0000256" key="7">
    <source>
        <dbReference type="ARBA" id="ARBA00023136"/>
    </source>
</evidence>
<feature type="transmembrane region" description="Helical" evidence="8">
    <location>
        <begin position="301"/>
        <end position="319"/>
    </location>
</feature>
<keyword evidence="3" id="KW-0813">Transport</keyword>
<evidence type="ECO:0000256" key="6">
    <source>
        <dbReference type="ARBA" id="ARBA00022989"/>
    </source>
</evidence>
<keyword evidence="4" id="KW-1003">Cell membrane</keyword>
<feature type="transmembrane region" description="Helical" evidence="8">
    <location>
        <begin position="198"/>
        <end position="217"/>
    </location>
</feature>
<feature type="transmembrane region" description="Helical" evidence="8">
    <location>
        <begin position="167"/>
        <end position="186"/>
    </location>
</feature>
<dbReference type="Pfam" id="PF07690">
    <property type="entry name" value="MFS_1"/>
    <property type="match status" value="1"/>
</dbReference>
<dbReference type="GO" id="GO:0022857">
    <property type="term" value="F:transmembrane transporter activity"/>
    <property type="evidence" value="ECO:0007669"/>
    <property type="project" value="InterPro"/>
</dbReference>
<feature type="transmembrane region" description="Helical" evidence="8">
    <location>
        <begin position="693"/>
        <end position="717"/>
    </location>
</feature>
<accession>A0A7X2L578</accession>
<dbReference type="InterPro" id="IPR004638">
    <property type="entry name" value="EmrB-like"/>
</dbReference>
<dbReference type="Proteomes" id="UP000463051">
    <property type="component" value="Unassembled WGS sequence"/>
</dbReference>
<feature type="transmembrane region" description="Helical" evidence="8">
    <location>
        <begin position="136"/>
        <end position="161"/>
    </location>
</feature>
<dbReference type="PANTHER" id="PTHR42718:SF9">
    <property type="entry name" value="MAJOR FACILITATOR SUPERFAMILY MULTIDRUG TRANSPORTER MFSC"/>
    <property type="match status" value="1"/>
</dbReference>
<feature type="transmembrane region" description="Helical" evidence="8">
    <location>
        <begin position="363"/>
        <end position="383"/>
    </location>
</feature>
<dbReference type="EMBL" id="WJXB01000021">
    <property type="protein sequence ID" value="MRN57173.1"/>
    <property type="molecule type" value="Genomic_DNA"/>
</dbReference>
<dbReference type="RefSeq" id="WP_154122663.1">
    <property type="nucleotide sequence ID" value="NZ_WJXB01000021.1"/>
</dbReference>
<dbReference type="AlphaFoldDB" id="A0A7X2L578"/>
<dbReference type="NCBIfam" id="TIGR00711">
    <property type="entry name" value="efflux_EmrB"/>
    <property type="match status" value="1"/>
</dbReference>
<evidence type="ECO:0000256" key="4">
    <source>
        <dbReference type="ARBA" id="ARBA00022475"/>
    </source>
</evidence>
<comment type="similarity">
    <text evidence="2">Belongs to the major facilitator superfamily. EmrB family.</text>
</comment>
<dbReference type="PROSITE" id="PS50850">
    <property type="entry name" value="MFS"/>
    <property type="match status" value="1"/>
</dbReference>
<evidence type="ECO:0000256" key="5">
    <source>
        <dbReference type="ARBA" id="ARBA00022692"/>
    </source>
</evidence>
<dbReference type="CDD" id="cd17321">
    <property type="entry name" value="MFS_MMR_MDR_like"/>
    <property type="match status" value="1"/>
</dbReference>
<dbReference type="SUPFAM" id="SSF103473">
    <property type="entry name" value="MFS general substrate transporter"/>
    <property type="match status" value="1"/>
</dbReference>
<reference evidence="10 11" key="1">
    <citation type="submission" date="2019-11" db="EMBL/GenBank/DDBJ databases">
        <title>Paenibacillus monticola sp. nov., a novel PGPR strain isolated from mountain sample in China.</title>
        <authorList>
            <person name="Zhao Q."/>
            <person name="Li H.-P."/>
            <person name="Zhang J.-L."/>
        </authorList>
    </citation>
    <scope>NUCLEOTIDE SEQUENCE [LARGE SCALE GENOMIC DNA]</scope>
    <source>
        <strain evidence="10 11">LC-T2</strain>
    </source>
</reference>
<evidence type="ECO:0000256" key="3">
    <source>
        <dbReference type="ARBA" id="ARBA00022448"/>
    </source>
</evidence>
<dbReference type="Gene3D" id="1.20.1250.20">
    <property type="entry name" value="MFS general substrate transporter like domains"/>
    <property type="match status" value="1"/>
</dbReference>
<dbReference type="Gene3D" id="1.20.1720.10">
    <property type="entry name" value="Multidrug resistance protein D"/>
    <property type="match status" value="1"/>
</dbReference>
<evidence type="ECO:0000256" key="8">
    <source>
        <dbReference type="SAM" id="Phobius"/>
    </source>
</evidence>
<dbReference type="PROSITE" id="PS00216">
    <property type="entry name" value="SUGAR_TRANSPORT_1"/>
    <property type="match status" value="1"/>
</dbReference>
<proteinExistence type="inferred from homology"/>
<feature type="transmembrane region" description="Helical" evidence="8">
    <location>
        <begin position="229"/>
        <end position="248"/>
    </location>
</feature>
<dbReference type="InterPro" id="IPR020846">
    <property type="entry name" value="MFS_dom"/>
</dbReference>
<dbReference type="PRINTS" id="PR01036">
    <property type="entry name" value="TCRTETB"/>
</dbReference>
<organism evidence="10 11">
    <name type="scientific">Paenibacillus monticola</name>
    <dbReference type="NCBI Taxonomy" id="2666075"/>
    <lineage>
        <taxon>Bacteria</taxon>
        <taxon>Bacillati</taxon>
        <taxon>Bacillota</taxon>
        <taxon>Bacilli</taxon>
        <taxon>Bacillales</taxon>
        <taxon>Paenibacillaceae</taxon>
        <taxon>Paenibacillus</taxon>
    </lineage>
</organism>
<dbReference type="GO" id="GO:0005886">
    <property type="term" value="C:plasma membrane"/>
    <property type="evidence" value="ECO:0007669"/>
    <property type="project" value="UniProtKB-SubCell"/>
</dbReference>